<evidence type="ECO:0000313" key="1">
    <source>
        <dbReference type="EMBL" id="MPN43609.1"/>
    </source>
</evidence>
<name>A0A645HZJ1_9ZZZZ</name>
<reference evidence="1" key="1">
    <citation type="submission" date="2019-08" db="EMBL/GenBank/DDBJ databases">
        <authorList>
            <person name="Kucharzyk K."/>
            <person name="Murdoch R.W."/>
            <person name="Higgins S."/>
            <person name="Loffler F."/>
        </authorList>
    </citation>
    <scope>NUCLEOTIDE SEQUENCE</scope>
</reference>
<accession>A0A645HZJ1</accession>
<sequence>MNFIDYKRIMKEKSLVTNPIAERYLAGAVVTHQNILTLQEDGKLHLIPEYQEKKDWYIKKAIEASWPEGEQRFVNGWVNYCIQIRNNIVAGGATREVTLLGMRNRPNHYRKRIAN</sequence>
<gene>
    <name evidence="1" type="ORF">SDC9_191169</name>
</gene>
<protein>
    <submittedName>
        <fullName evidence="1">Uncharacterized protein</fullName>
    </submittedName>
</protein>
<dbReference type="EMBL" id="VSSQ01102114">
    <property type="protein sequence ID" value="MPN43609.1"/>
    <property type="molecule type" value="Genomic_DNA"/>
</dbReference>
<organism evidence="1">
    <name type="scientific">bioreactor metagenome</name>
    <dbReference type="NCBI Taxonomy" id="1076179"/>
    <lineage>
        <taxon>unclassified sequences</taxon>
        <taxon>metagenomes</taxon>
        <taxon>ecological metagenomes</taxon>
    </lineage>
</organism>
<proteinExistence type="predicted"/>
<dbReference type="AlphaFoldDB" id="A0A645HZJ1"/>
<comment type="caution">
    <text evidence="1">The sequence shown here is derived from an EMBL/GenBank/DDBJ whole genome shotgun (WGS) entry which is preliminary data.</text>
</comment>